<keyword evidence="8" id="KW-0460">Magnesium</keyword>
<keyword evidence="4" id="KW-0548">Nucleotidyltransferase</keyword>
<dbReference type="InterPro" id="IPR002934">
    <property type="entry name" value="Polymerase_NTP_transf_dom"/>
</dbReference>
<comment type="cofactor">
    <cofactor evidence="1">
        <name>Mg(2+)</name>
        <dbReference type="ChEBI" id="CHEBI:18420"/>
    </cofactor>
</comment>
<keyword evidence="6" id="KW-0547">Nucleotide-binding</keyword>
<organism evidence="11 12">
    <name type="scientific">Silvibacterium bohemicum</name>
    <dbReference type="NCBI Taxonomy" id="1577686"/>
    <lineage>
        <taxon>Bacteria</taxon>
        <taxon>Pseudomonadati</taxon>
        <taxon>Acidobacteriota</taxon>
        <taxon>Terriglobia</taxon>
        <taxon>Terriglobales</taxon>
        <taxon>Acidobacteriaceae</taxon>
        <taxon>Silvibacterium</taxon>
    </lineage>
</organism>
<keyword evidence="3" id="KW-0808">Transferase</keyword>
<dbReference type="AlphaFoldDB" id="A0A841K0B5"/>
<evidence type="ECO:0000256" key="9">
    <source>
        <dbReference type="ARBA" id="ARBA00038276"/>
    </source>
</evidence>
<dbReference type="OrthoDB" id="9803128at2"/>
<comment type="similarity">
    <text evidence="9">Belongs to the MntA antitoxin family.</text>
</comment>
<dbReference type="GO" id="GO:0016779">
    <property type="term" value="F:nucleotidyltransferase activity"/>
    <property type="evidence" value="ECO:0007669"/>
    <property type="project" value="UniProtKB-KW"/>
</dbReference>
<dbReference type="GO" id="GO:0005524">
    <property type="term" value="F:ATP binding"/>
    <property type="evidence" value="ECO:0007669"/>
    <property type="project" value="UniProtKB-KW"/>
</dbReference>
<sequence length="102" mass="11803">MNAHVAQKKTELLTLCRQYRVQRLSIFGSALREDFDAQHSDLDFLVEFQPLASDSYAEAYFGLLEGLERLFQRRVDLVVESAIKNPYFRESVQRSQSPLYAA</sequence>
<dbReference type="GO" id="GO:0046872">
    <property type="term" value="F:metal ion binding"/>
    <property type="evidence" value="ECO:0007669"/>
    <property type="project" value="UniProtKB-KW"/>
</dbReference>
<evidence type="ECO:0000313" key="12">
    <source>
        <dbReference type="Proteomes" id="UP000538666"/>
    </source>
</evidence>
<dbReference type="PANTHER" id="PTHR33571:SF12">
    <property type="entry name" value="BSL3053 PROTEIN"/>
    <property type="match status" value="1"/>
</dbReference>
<evidence type="ECO:0000256" key="2">
    <source>
        <dbReference type="ARBA" id="ARBA00022649"/>
    </source>
</evidence>
<keyword evidence="7" id="KW-0067">ATP-binding</keyword>
<name>A0A841K0B5_9BACT</name>
<dbReference type="EMBL" id="JACHEK010000008">
    <property type="protein sequence ID" value="MBB6146047.1"/>
    <property type="molecule type" value="Genomic_DNA"/>
</dbReference>
<feature type="domain" description="Polymerase nucleotidyl transferase" evidence="10">
    <location>
        <begin position="15"/>
        <end position="93"/>
    </location>
</feature>
<comment type="caution">
    <text evidence="11">The sequence shown here is derived from an EMBL/GenBank/DDBJ whole genome shotgun (WGS) entry which is preliminary data.</text>
</comment>
<evidence type="ECO:0000256" key="6">
    <source>
        <dbReference type="ARBA" id="ARBA00022741"/>
    </source>
</evidence>
<proteinExistence type="inferred from homology"/>
<keyword evidence="5" id="KW-0479">Metal-binding</keyword>
<evidence type="ECO:0000313" key="11">
    <source>
        <dbReference type="EMBL" id="MBB6146047.1"/>
    </source>
</evidence>
<dbReference type="Proteomes" id="UP000538666">
    <property type="component" value="Unassembled WGS sequence"/>
</dbReference>
<dbReference type="Pfam" id="PF01909">
    <property type="entry name" value="NTP_transf_2"/>
    <property type="match status" value="1"/>
</dbReference>
<reference evidence="11 12" key="1">
    <citation type="submission" date="2020-08" db="EMBL/GenBank/DDBJ databases">
        <title>Genomic Encyclopedia of Type Strains, Phase IV (KMG-IV): sequencing the most valuable type-strain genomes for metagenomic binning, comparative biology and taxonomic classification.</title>
        <authorList>
            <person name="Goeker M."/>
        </authorList>
    </citation>
    <scope>NUCLEOTIDE SEQUENCE [LARGE SCALE GENOMIC DNA]</scope>
    <source>
        <strain evidence="11 12">DSM 103733</strain>
    </source>
</reference>
<evidence type="ECO:0000256" key="1">
    <source>
        <dbReference type="ARBA" id="ARBA00001946"/>
    </source>
</evidence>
<dbReference type="Gene3D" id="3.30.460.10">
    <property type="entry name" value="Beta Polymerase, domain 2"/>
    <property type="match status" value="1"/>
</dbReference>
<dbReference type="InterPro" id="IPR043519">
    <property type="entry name" value="NT_sf"/>
</dbReference>
<keyword evidence="2" id="KW-1277">Toxin-antitoxin system</keyword>
<accession>A0A841K0B5</accession>
<gene>
    <name evidence="11" type="ORF">HNQ77_004017</name>
</gene>
<dbReference type="SUPFAM" id="SSF81301">
    <property type="entry name" value="Nucleotidyltransferase"/>
    <property type="match status" value="1"/>
</dbReference>
<evidence type="ECO:0000259" key="10">
    <source>
        <dbReference type="Pfam" id="PF01909"/>
    </source>
</evidence>
<evidence type="ECO:0000256" key="4">
    <source>
        <dbReference type="ARBA" id="ARBA00022695"/>
    </source>
</evidence>
<dbReference type="InterPro" id="IPR052038">
    <property type="entry name" value="Type-VII_TA_antitoxin"/>
</dbReference>
<dbReference type="PANTHER" id="PTHR33571">
    <property type="entry name" value="SSL8005 PROTEIN"/>
    <property type="match status" value="1"/>
</dbReference>
<evidence type="ECO:0000256" key="7">
    <source>
        <dbReference type="ARBA" id="ARBA00022840"/>
    </source>
</evidence>
<protein>
    <recommendedName>
        <fullName evidence="10">Polymerase nucleotidyl transferase domain-containing protein</fullName>
    </recommendedName>
</protein>
<keyword evidence="12" id="KW-1185">Reference proteome</keyword>
<dbReference type="RefSeq" id="WP_050061031.1">
    <property type="nucleotide sequence ID" value="NZ_JACHEK010000008.1"/>
</dbReference>
<evidence type="ECO:0000256" key="8">
    <source>
        <dbReference type="ARBA" id="ARBA00022842"/>
    </source>
</evidence>
<evidence type="ECO:0000256" key="5">
    <source>
        <dbReference type="ARBA" id="ARBA00022723"/>
    </source>
</evidence>
<evidence type="ECO:0000256" key="3">
    <source>
        <dbReference type="ARBA" id="ARBA00022679"/>
    </source>
</evidence>